<feature type="domain" description="Ribosome recycling factor" evidence="7">
    <location>
        <begin position="115"/>
        <end position="274"/>
    </location>
</feature>
<dbReference type="Proteomes" id="UP000036987">
    <property type="component" value="Unassembled WGS sequence"/>
</dbReference>
<dbReference type="GO" id="GO:0005739">
    <property type="term" value="C:mitochondrion"/>
    <property type="evidence" value="ECO:0000318"/>
    <property type="project" value="GO_Central"/>
</dbReference>
<evidence type="ECO:0000259" key="7">
    <source>
        <dbReference type="Pfam" id="PF01765"/>
    </source>
</evidence>
<keyword evidence="4" id="KW-0648">Protein biosynthesis</keyword>
<gene>
    <name evidence="8" type="ORF">ZOSMA_230G00240</name>
</gene>
<dbReference type="GO" id="GO:0006412">
    <property type="term" value="P:translation"/>
    <property type="evidence" value="ECO:0000318"/>
    <property type="project" value="GO_Central"/>
</dbReference>
<evidence type="ECO:0000313" key="8">
    <source>
        <dbReference type="EMBL" id="KMZ68703.1"/>
    </source>
</evidence>
<evidence type="ECO:0000256" key="1">
    <source>
        <dbReference type="ARBA" id="ARBA00002952"/>
    </source>
</evidence>
<sequence>MATVITLRRTSQFIGSFQFSVRPCRHFTVLLPISTYTRNPSTSGPLGIGFERLGFHDHLIPNRNTRGFAKGRKSKARADDSDDGDRDGGGGFDDVGSIVKETAMSQMEAAKEALTRELSKLRTGRASEGMLDHIIVEINGAKMPLNRVSLVSVLDPKTLSVMPYDPNALKSLHTAIVNSPLGLNPTDDGQRLIAVIPPLTKENTQALCKVVSKHSEDVKQSIRRARQKAIDSIKKAGSSIPKDNAKRLEKEVDEITKRFVKSAEEICKAKDKEISGNSR</sequence>
<dbReference type="Gene3D" id="3.30.1360.40">
    <property type="match status" value="1"/>
</dbReference>
<dbReference type="Gene3D" id="1.10.132.20">
    <property type="entry name" value="Ribosome-recycling factor"/>
    <property type="match status" value="1"/>
</dbReference>
<evidence type="ECO:0000313" key="9">
    <source>
        <dbReference type="Proteomes" id="UP000036987"/>
    </source>
</evidence>
<dbReference type="GO" id="GO:0043023">
    <property type="term" value="F:ribosomal large subunit binding"/>
    <property type="evidence" value="ECO:0000318"/>
    <property type="project" value="GO_Central"/>
</dbReference>
<dbReference type="InterPro" id="IPR002661">
    <property type="entry name" value="Ribosome_recyc_fac"/>
</dbReference>
<dbReference type="PANTHER" id="PTHR20982">
    <property type="entry name" value="RIBOSOME RECYCLING FACTOR"/>
    <property type="match status" value="1"/>
</dbReference>
<comment type="caution">
    <text evidence="8">The sequence shown here is derived from an EMBL/GenBank/DDBJ whole genome shotgun (WGS) entry which is preliminary data.</text>
</comment>
<accession>A0A0K9PI26</accession>
<comment type="similarity">
    <text evidence="2">Belongs to the RRF family.</text>
</comment>
<dbReference type="EMBL" id="LFYR01000814">
    <property type="protein sequence ID" value="KMZ68703.1"/>
    <property type="molecule type" value="Genomic_DNA"/>
</dbReference>
<dbReference type="OrthoDB" id="407355at2759"/>
<dbReference type="InterPro" id="IPR023584">
    <property type="entry name" value="Ribosome_recyc_fac_dom"/>
</dbReference>
<dbReference type="AlphaFoldDB" id="A0A0K9PI26"/>
<comment type="function">
    <text evidence="1">Responsible for the release of ribosomes from messenger RNA at the termination of chloroplastic protein biosynthesis.</text>
</comment>
<organism evidence="8 9">
    <name type="scientific">Zostera marina</name>
    <name type="common">Eelgrass</name>
    <dbReference type="NCBI Taxonomy" id="29655"/>
    <lineage>
        <taxon>Eukaryota</taxon>
        <taxon>Viridiplantae</taxon>
        <taxon>Streptophyta</taxon>
        <taxon>Embryophyta</taxon>
        <taxon>Tracheophyta</taxon>
        <taxon>Spermatophyta</taxon>
        <taxon>Magnoliopsida</taxon>
        <taxon>Liliopsida</taxon>
        <taxon>Zosteraceae</taxon>
        <taxon>Zostera</taxon>
    </lineage>
</organism>
<evidence type="ECO:0000256" key="5">
    <source>
        <dbReference type="ARBA" id="ARBA00032397"/>
    </source>
</evidence>
<name>A0A0K9PI26_ZOSMR</name>
<evidence type="ECO:0000256" key="6">
    <source>
        <dbReference type="SAM" id="MobiDB-lite"/>
    </source>
</evidence>
<dbReference type="OMA" id="YVPIPKV"/>
<dbReference type="STRING" id="29655.A0A0K9PI26"/>
<dbReference type="PANTHER" id="PTHR20982:SF3">
    <property type="entry name" value="MITOCHONDRIAL RIBOSOME RECYCLING FACTOR PSEUDO 1"/>
    <property type="match status" value="1"/>
</dbReference>
<proteinExistence type="inferred from homology"/>
<dbReference type="FunFam" id="3.30.1360.40:FF:000001">
    <property type="entry name" value="Ribosome-recycling factor"/>
    <property type="match status" value="1"/>
</dbReference>
<protein>
    <recommendedName>
        <fullName evidence="3">Ribosome-recycling factor, chloroplastic</fullName>
    </recommendedName>
    <alternativeName>
        <fullName evidence="5">Ribosome-releasing factor, chloroplastic</fullName>
    </alternativeName>
</protein>
<evidence type="ECO:0000256" key="4">
    <source>
        <dbReference type="ARBA" id="ARBA00022917"/>
    </source>
</evidence>
<dbReference type="SUPFAM" id="SSF55194">
    <property type="entry name" value="Ribosome recycling factor, RRF"/>
    <property type="match status" value="1"/>
</dbReference>
<evidence type="ECO:0000256" key="3">
    <source>
        <dbReference type="ARBA" id="ARBA00014063"/>
    </source>
</evidence>
<keyword evidence="9" id="KW-1185">Reference proteome</keyword>
<evidence type="ECO:0000256" key="2">
    <source>
        <dbReference type="ARBA" id="ARBA00005912"/>
    </source>
</evidence>
<reference evidence="9" key="1">
    <citation type="journal article" date="2016" name="Nature">
        <title>The genome of the seagrass Zostera marina reveals angiosperm adaptation to the sea.</title>
        <authorList>
            <person name="Olsen J.L."/>
            <person name="Rouze P."/>
            <person name="Verhelst B."/>
            <person name="Lin Y.-C."/>
            <person name="Bayer T."/>
            <person name="Collen J."/>
            <person name="Dattolo E."/>
            <person name="De Paoli E."/>
            <person name="Dittami S."/>
            <person name="Maumus F."/>
            <person name="Michel G."/>
            <person name="Kersting A."/>
            <person name="Lauritano C."/>
            <person name="Lohaus R."/>
            <person name="Toepel M."/>
            <person name="Tonon T."/>
            <person name="Vanneste K."/>
            <person name="Amirebrahimi M."/>
            <person name="Brakel J."/>
            <person name="Bostroem C."/>
            <person name="Chovatia M."/>
            <person name="Grimwood J."/>
            <person name="Jenkins J.W."/>
            <person name="Jueterbock A."/>
            <person name="Mraz A."/>
            <person name="Stam W.T."/>
            <person name="Tice H."/>
            <person name="Bornberg-Bauer E."/>
            <person name="Green P.J."/>
            <person name="Pearson G.A."/>
            <person name="Procaccini G."/>
            <person name="Duarte C.M."/>
            <person name="Schmutz J."/>
            <person name="Reusch T.B.H."/>
            <person name="Van de Peer Y."/>
        </authorList>
    </citation>
    <scope>NUCLEOTIDE SEQUENCE [LARGE SCALE GENOMIC DNA]</scope>
    <source>
        <strain evidence="9">cv. Finnish</strain>
    </source>
</reference>
<dbReference type="Pfam" id="PF01765">
    <property type="entry name" value="RRF"/>
    <property type="match status" value="1"/>
</dbReference>
<feature type="region of interest" description="Disordered" evidence="6">
    <location>
        <begin position="64"/>
        <end position="95"/>
    </location>
</feature>
<dbReference type="InterPro" id="IPR036191">
    <property type="entry name" value="RRF_sf"/>
</dbReference>